<dbReference type="InterPro" id="IPR050612">
    <property type="entry name" value="Prok_Mopterin_Oxidored"/>
</dbReference>
<dbReference type="STRING" id="471855.Shel_06820"/>
<dbReference type="Gene3D" id="3.40.50.740">
    <property type="match status" value="1"/>
</dbReference>
<evidence type="ECO:0000256" key="7">
    <source>
        <dbReference type="ARBA" id="ARBA00023014"/>
    </source>
</evidence>
<evidence type="ECO:0000256" key="2">
    <source>
        <dbReference type="ARBA" id="ARBA00010312"/>
    </source>
</evidence>
<evidence type="ECO:0000256" key="1">
    <source>
        <dbReference type="ARBA" id="ARBA00001942"/>
    </source>
</evidence>
<dbReference type="GO" id="GO:0051539">
    <property type="term" value="F:4 iron, 4 sulfur cluster binding"/>
    <property type="evidence" value="ECO:0007669"/>
    <property type="project" value="InterPro"/>
</dbReference>
<evidence type="ECO:0000256" key="6">
    <source>
        <dbReference type="ARBA" id="ARBA00023004"/>
    </source>
</evidence>
<dbReference type="Gene3D" id="3.40.50.12440">
    <property type="match status" value="2"/>
</dbReference>
<dbReference type="InterPro" id="IPR009010">
    <property type="entry name" value="Asp_de-COase-like_dom_sf"/>
</dbReference>
<evidence type="ECO:0000256" key="5">
    <source>
        <dbReference type="ARBA" id="ARBA00023002"/>
    </source>
</evidence>
<keyword evidence="5" id="KW-0560">Oxidoreductase</keyword>
<sequence length="845" mass="92991">MVKNDELTVSRRKFVKGSFAGAVATAGVLGGASMFGCSPSEEGGETTAPESAEEAASMPAPNALPEDTITWCQCNVNCGGNCVFQWHSQDGKVTYMETDNTGDDENFQARACLRGRSMRRWLNSSERLLYPMKRVGKRGSGEFEQITWDEALDLLHDKLQYTIDTWGNEAIYRIYATGMYSTTGNPSKRFLNCIGGCVDQLYDYSTHMLQAIMPFMYGTQFSPYDNVHASSFSEAEANSDLVVMFGNSPAETRMGGINAVWDFAKVREAVQSRGGKIVNIDYRLNETSSGHPEEWLPIRTGTDAALCAALIHEFIADGKTDEDFLSTYCVGWNEDTMPEGSKGKNLSYYDYIMGTGYDKVEKTPEWAAPITQIPADTIRALAADLENAEAPFVVQGWGPQRHTNGEEACRAICMVPIALGKIGLPGTNTGQREAEPPIYLVGSIPGADENGPVTQGCSILIPVYQWLNVVDHGTEMGVKKGGIVDPAGELDDNDGMLHTNIHFIWNYAGNCITNQHGDANKVYDVLNSISDDDLFIMTWDTVMTDSAKYSDLILPDAMRSEQMNMQTQGYAEYYAGVTVGNPAQEAPGECRSSYDVLADLAERFDMRDAFTNGGMTHDDWVKYLYENNFSEAYGIEMPTWDEILEQGVFKLPVDPSVGLKAFRDDPEANALGTPSGKIEIYSEQLAALNDEWELEYEDEPIQPLPIFNPGFHGYGSVTDEYPLYCTGFHHKSRTHSSYGFIRELEQVARQQLWINPMDAEARGIANGDQVIVTSPAGQIKIEAKVTSRIVPGTIAVPQGSWRKADMEGDRIDEGGCVNTLSVYHPTPYAKGNGPAHSMIAEVAKA</sequence>
<protein>
    <submittedName>
        <fullName evidence="10">Anaerobic dimethyl sulfoxide reductase, A subunit, DmsA/YnfE family</fullName>
    </submittedName>
</protein>
<dbReference type="Pfam" id="PF00384">
    <property type="entry name" value="Molybdopterin"/>
    <property type="match status" value="1"/>
</dbReference>
<dbReference type="SUPFAM" id="SSF50692">
    <property type="entry name" value="ADC-like"/>
    <property type="match status" value="1"/>
</dbReference>
<dbReference type="GO" id="GO:0009055">
    <property type="term" value="F:electron transfer activity"/>
    <property type="evidence" value="ECO:0007669"/>
    <property type="project" value="TreeGrafter"/>
</dbReference>
<dbReference type="PROSITE" id="PS51669">
    <property type="entry name" value="4FE4S_MOW_BIS_MGD"/>
    <property type="match status" value="1"/>
</dbReference>
<dbReference type="InterPro" id="IPR006655">
    <property type="entry name" value="Mopterin_OxRdtase_prok_CS"/>
</dbReference>
<keyword evidence="4" id="KW-0479">Metal-binding</keyword>
<dbReference type="PANTHER" id="PTHR43742:SF3">
    <property type="entry name" value="DIMETHYL SULFOXIDE REDUCTASE DMSA"/>
    <property type="match status" value="1"/>
</dbReference>
<dbReference type="Gene3D" id="3.40.228.10">
    <property type="entry name" value="Dimethylsulfoxide Reductase, domain 2"/>
    <property type="match status" value="1"/>
</dbReference>
<organism evidence="10 11">
    <name type="scientific">Slackia heliotrinireducens (strain ATCC 29202 / DSM 20476 / NCTC 11029 / RHS 1)</name>
    <name type="common">Peptococcus heliotrinreducens</name>
    <dbReference type="NCBI Taxonomy" id="471855"/>
    <lineage>
        <taxon>Bacteria</taxon>
        <taxon>Bacillati</taxon>
        <taxon>Actinomycetota</taxon>
        <taxon>Coriobacteriia</taxon>
        <taxon>Eggerthellales</taxon>
        <taxon>Eggerthellaceae</taxon>
        <taxon>Slackia</taxon>
    </lineage>
</organism>
<dbReference type="KEGG" id="shi:Shel_06820"/>
<comment type="similarity">
    <text evidence="2">Belongs to the prokaryotic molybdopterin-containing oxidoreductase family.</text>
</comment>
<dbReference type="Pfam" id="PF01568">
    <property type="entry name" value="Molydop_binding"/>
    <property type="match status" value="1"/>
</dbReference>
<dbReference type="GO" id="GO:0030151">
    <property type="term" value="F:molybdenum ion binding"/>
    <property type="evidence" value="ECO:0007669"/>
    <property type="project" value="InterPro"/>
</dbReference>
<dbReference type="AlphaFoldDB" id="C7N400"/>
<dbReference type="InterPro" id="IPR006657">
    <property type="entry name" value="MoPterin_dinucl-bd_dom"/>
</dbReference>
<feature type="compositionally biased region" description="Low complexity" evidence="8">
    <location>
        <begin position="39"/>
        <end position="62"/>
    </location>
</feature>
<dbReference type="Proteomes" id="UP000002026">
    <property type="component" value="Chromosome"/>
</dbReference>
<dbReference type="RefSeq" id="WP_012797846.1">
    <property type="nucleotide sequence ID" value="NC_013165.1"/>
</dbReference>
<dbReference type="PROSITE" id="PS00932">
    <property type="entry name" value="MOLYBDOPTERIN_PROK_3"/>
    <property type="match status" value="1"/>
</dbReference>
<dbReference type="Gene3D" id="2.40.40.20">
    <property type="match status" value="1"/>
</dbReference>
<dbReference type="SUPFAM" id="SSF53706">
    <property type="entry name" value="Formate dehydrogenase/DMSO reductase, domains 1-3"/>
    <property type="match status" value="1"/>
</dbReference>
<evidence type="ECO:0000259" key="9">
    <source>
        <dbReference type="PROSITE" id="PS51669"/>
    </source>
</evidence>
<keyword evidence="3" id="KW-0500">Molybdenum</keyword>
<name>C7N400_SLAHD</name>
<dbReference type="PANTHER" id="PTHR43742">
    <property type="entry name" value="TRIMETHYLAMINE-N-OXIDE REDUCTASE"/>
    <property type="match status" value="1"/>
</dbReference>
<dbReference type="GO" id="GO:0009389">
    <property type="term" value="F:dimethyl sulfoxide reductase activity"/>
    <property type="evidence" value="ECO:0007669"/>
    <property type="project" value="InterPro"/>
</dbReference>
<evidence type="ECO:0000313" key="10">
    <source>
        <dbReference type="EMBL" id="ACV21741.1"/>
    </source>
</evidence>
<dbReference type="InterPro" id="IPR006656">
    <property type="entry name" value="Mopterin_OxRdtase"/>
</dbReference>
<feature type="domain" description="4Fe-4S Mo/W bis-MGD-type" evidence="9">
    <location>
        <begin position="67"/>
        <end position="126"/>
    </location>
</feature>
<evidence type="ECO:0000313" key="11">
    <source>
        <dbReference type="Proteomes" id="UP000002026"/>
    </source>
</evidence>
<comment type="cofactor">
    <cofactor evidence="1">
        <name>Mo-bis(molybdopterin guanine dinucleotide)</name>
        <dbReference type="ChEBI" id="CHEBI:60539"/>
    </cofactor>
</comment>
<accession>C7N400</accession>
<evidence type="ECO:0000256" key="8">
    <source>
        <dbReference type="SAM" id="MobiDB-lite"/>
    </source>
</evidence>
<dbReference type="GO" id="GO:0030288">
    <property type="term" value="C:outer membrane-bounded periplasmic space"/>
    <property type="evidence" value="ECO:0007669"/>
    <property type="project" value="TreeGrafter"/>
</dbReference>
<dbReference type="InterPro" id="IPR006963">
    <property type="entry name" value="Mopterin_OxRdtase_4Fe-4S_dom"/>
</dbReference>
<dbReference type="eggNOG" id="COG0243">
    <property type="taxonomic scope" value="Bacteria"/>
</dbReference>
<dbReference type="InterPro" id="IPR011888">
    <property type="entry name" value="Anaer_DMSO_reductase"/>
</dbReference>
<dbReference type="EMBL" id="CP001684">
    <property type="protein sequence ID" value="ACV21741.1"/>
    <property type="molecule type" value="Genomic_DNA"/>
</dbReference>
<reference evidence="10 11" key="1">
    <citation type="journal article" date="2009" name="Stand. Genomic Sci.">
        <title>Complete genome sequence of Slackia heliotrinireducens type strain (RHS 1).</title>
        <authorList>
            <person name="Pukall R."/>
            <person name="Lapidus A."/>
            <person name="Nolan M."/>
            <person name="Copeland A."/>
            <person name="Glavina Del Rio T."/>
            <person name="Lucas S."/>
            <person name="Chen F."/>
            <person name="Tice H."/>
            <person name="Cheng J.F."/>
            <person name="Chertkov O."/>
            <person name="Bruce D."/>
            <person name="Goodwin L."/>
            <person name="Kuske C."/>
            <person name="Brettin T."/>
            <person name="Detter J.C."/>
            <person name="Han C."/>
            <person name="Pitluck S."/>
            <person name="Pati A."/>
            <person name="Mavrommatis K."/>
            <person name="Ivanova N."/>
            <person name="Ovchinnikova G."/>
            <person name="Chen A."/>
            <person name="Palaniappan K."/>
            <person name="Schneider S."/>
            <person name="Rohde M."/>
            <person name="Chain P."/>
            <person name="D'haeseleer P."/>
            <person name="Goker M."/>
            <person name="Bristow J."/>
            <person name="Eisen J.A."/>
            <person name="Markowitz V."/>
            <person name="Kyrpides N.C."/>
            <person name="Klenk H.P."/>
            <person name="Hugenholtz P."/>
        </authorList>
    </citation>
    <scope>NUCLEOTIDE SEQUENCE [LARGE SCALE GENOMIC DNA]</scope>
    <source>
        <strain evidence="11">ATCC 29202 / DSM 20476 / NCTC 11029 / RHS 1</strain>
    </source>
</reference>
<dbReference type="GO" id="GO:0043546">
    <property type="term" value="F:molybdopterin cofactor binding"/>
    <property type="evidence" value="ECO:0007669"/>
    <property type="project" value="InterPro"/>
</dbReference>
<keyword evidence="11" id="KW-1185">Reference proteome</keyword>
<feature type="region of interest" description="Disordered" evidence="8">
    <location>
        <begin position="38"/>
        <end position="62"/>
    </location>
</feature>
<dbReference type="HOGENOM" id="CLU_000422_13_3_11"/>
<dbReference type="GO" id="GO:0009061">
    <property type="term" value="P:anaerobic respiration"/>
    <property type="evidence" value="ECO:0007669"/>
    <property type="project" value="TreeGrafter"/>
</dbReference>
<gene>
    <name evidence="10" type="ordered locus">Shel_06820</name>
</gene>
<keyword evidence="6" id="KW-0408">Iron</keyword>
<dbReference type="NCBIfam" id="TIGR02166">
    <property type="entry name" value="dmsA_ynfE"/>
    <property type="match status" value="1"/>
</dbReference>
<proteinExistence type="inferred from homology"/>
<keyword evidence="7" id="KW-0411">Iron-sulfur</keyword>
<dbReference type="Pfam" id="PF04879">
    <property type="entry name" value="Molybdop_Fe4S4"/>
    <property type="match status" value="1"/>
</dbReference>
<evidence type="ECO:0000256" key="3">
    <source>
        <dbReference type="ARBA" id="ARBA00022505"/>
    </source>
</evidence>
<evidence type="ECO:0000256" key="4">
    <source>
        <dbReference type="ARBA" id="ARBA00022723"/>
    </source>
</evidence>